<dbReference type="RefSeq" id="WP_176238547.1">
    <property type="nucleotide sequence ID" value="NZ_AP024412.1"/>
</dbReference>
<dbReference type="KEGG" id="manr:MPAN_006000"/>
<organism evidence="1 2">
    <name type="scientific">Mariniplasma anaerobium</name>
    <dbReference type="NCBI Taxonomy" id="2735436"/>
    <lineage>
        <taxon>Bacteria</taxon>
        <taxon>Bacillati</taxon>
        <taxon>Mycoplasmatota</taxon>
        <taxon>Mollicutes</taxon>
        <taxon>Acholeplasmatales</taxon>
        <taxon>Acholeplasmataceae</taxon>
        <taxon>Mariniplasma</taxon>
    </lineage>
</organism>
<dbReference type="Pfam" id="PF14390">
    <property type="entry name" value="DUF4420"/>
    <property type="match status" value="1"/>
</dbReference>
<name>A0A7U9XVU8_9MOLU</name>
<dbReference type="AlphaFoldDB" id="A0A7U9XVU8"/>
<sequence length="294" mass="34360">MDNKKLVNKYFETIAEDDKMIKLLLETENYSIGKRKSNICFIVKSDGGQNRRFKNGDMSISINSRYIVSGVEGLYSIIFYHNEEEKKIEIFIDALVSFASTNTVKSDDLLTLYNEISEVFKKIDFDYNKFIGNIGELLFIKHIYDYHKINMVNYYKGSDLHLVDFEYKDINFEIKTSISDQRKHHINNDQLIGNGYLCSVLVKEQNNGMSIEEIYNNIKSLFICFPSKKAYFENYLLSVPINYSNLKVNTSVEKIRFYSFLSIPKFVNYHEAISNIRFICNLSNLTFVTIEALF</sequence>
<dbReference type="EMBL" id="AP024412">
    <property type="protein sequence ID" value="BCR35707.1"/>
    <property type="molecule type" value="Genomic_DNA"/>
</dbReference>
<dbReference type="InterPro" id="IPR025534">
    <property type="entry name" value="DUF4420"/>
</dbReference>
<protein>
    <recommendedName>
        <fullName evidence="3">PD-(D/E)XK motif protein</fullName>
    </recommendedName>
</protein>
<evidence type="ECO:0000313" key="1">
    <source>
        <dbReference type="EMBL" id="BCR35707.1"/>
    </source>
</evidence>
<dbReference type="Proteomes" id="UP000620133">
    <property type="component" value="Chromosome"/>
</dbReference>
<accession>A0A7U9XVU8</accession>
<evidence type="ECO:0008006" key="3">
    <source>
        <dbReference type="Google" id="ProtNLM"/>
    </source>
</evidence>
<reference evidence="1" key="1">
    <citation type="submission" date="2021-01" db="EMBL/GenBank/DDBJ databases">
        <title>Draft genome sequence of Acholeplasmataceae bacterium strain Mahy22.</title>
        <authorList>
            <person name="Watanabe M."/>
            <person name="Kojima H."/>
            <person name="Fukui M."/>
        </authorList>
    </citation>
    <scope>NUCLEOTIDE SEQUENCE</scope>
    <source>
        <strain evidence="1">Mahy22</strain>
    </source>
</reference>
<evidence type="ECO:0000313" key="2">
    <source>
        <dbReference type="Proteomes" id="UP000620133"/>
    </source>
</evidence>
<gene>
    <name evidence="1" type="ORF">MPAN_006000</name>
</gene>
<proteinExistence type="predicted"/>
<keyword evidence="2" id="KW-1185">Reference proteome</keyword>